<evidence type="ECO:0000313" key="1">
    <source>
        <dbReference type="EMBL" id="TFK61696.1"/>
    </source>
</evidence>
<evidence type="ECO:0000313" key="2">
    <source>
        <dbReference type="Proteomes" id="UP000308600"/>
    </source>
</evidence>
<protein>
    <submittedName>
        <fullName evidence="1">Uncharacterized protein</fullName>
    </submittedName>
</protein>
<accession>A0ACD3A7T7</accession>
<dbReference type="EMBL" id="ML208636">
    <property type="protein sequence ID" value="TFK61696.1"/>
    <property type="molecule type" value="Genomic_DNA"/>
</dbReference>
<organism evidence="1 2">
    <name type="scientific">Pluteus cervinus</name>
    <dbReference type="NCBI Taxonomy" id="181527"/>
    <lineage>
        <taxon>Eukaryota</taxon>
        <taxon>Fungi</taxon>
        <taxon>Dikarya</taxon>
        <taxon>Basidiomycota</taxon>
        <taxon>Agaricomycotina</taxon>
        <taxon>Agaricomycetes</taxon>
        <taxon>Agaricomycetidae</taxon>
        <taxon>Agaricales</taxon>
        <taxon>Pluteineae</taxon>
        <taxon>Pluteaceae</taxon>
        <taxon>Pluteus</taxon>
    </lineage>
</organism>
<dbReference type="Proteomes" id="UP000308600">
    <property type="component" value="Unassembled WGS sequence"/>
</dbReference>
<name>A0ACD3A7T7_9AGAR</name>
<gene>
    <name evidence="1" type="ORF">BDN72DRAFT_431082</name>
</gene>
<reference evidence="1 2" key="1">
    <citation type="journal article" date="2019" name="Nat. Ecol. Evol.">
        <title>Megaphylogeny resolves global patterns of mushroom evolution.</title>
        <authorList>
            <person name="Varga T."/>
            <person name="Krizsan K."/>
            <person name="Foldi C."/>
            <person name="Dima B."/>
            <person name="Sanchez-Garcia M."/>
            <person name="Sanchez-Ramirez S."/>
            <person name="Szollosi G.J."/>
            <person name="Szarkandi J.G."/>
            <person name="Papp V."/>
            <person name="Albert L."/>
            <person name="Andreopoulos W."/>
            <person name="Angelini C."/>
            <person name="Antonin V."/>
            <person name="Barry K.W."/>
            <person name="Bougher N.L."/>
            <person name="Buchanan P."/>
            <person name="Buyck B."/>
            <person name="Bense V."/>
            <person name="Catcheside P."/>
            <person name="Chovatia M."/>
            <person name="Cooper J."/>
            <person name="Damon W."/>
            <person name="Desjardin D."/>
            <person name="Finy P."/>
            <person name="Geml J."/>
            <person name="Haridas S."/>
            <person name="Hughes K."/>
            <person name="Justo A."/>
            <person name="Karasinski D."/>
            <person name="Kautmanova I."/>
            <person name="Kiss B."/>
            <person name="Kocsube S."/>
            <person name="Kotiranta H."/>
            <person name="LaButti K.M."/>
            <person name="Lechner B.E."/>
            <person name="Liimatainen K."/>
            <person name="Lipzen A."/>
            <person name="Lukacs Z."/>
            <person name="Mihaltcheva S."/>
            <person name="Morgado L.N."/>
            <person name="Niskanen T."/>
            <person name="Noordeloos M.E."/>
            <person name="Ohm R.A."/>
            <person name="Ortiz-Santana B."/>
            <person name="Ovrebo C."/>
            <person name="Racz N."/>
            <person name="Riley R."/>
            <person name="Savchenko A."/>
            <person name="Shiryaev A."/>
            <person name="Soop K."/>
            <person name="Spirin V."/>
            <person name="Szebenyi C."/>
            <person name="Tomsovsky M."/>
            <person name="Tulloss R.E."/>
            <person name="Uehling J."/>
            <person name="Grigoriev I.V."/>
            <person name="Vagvolgyi C."/>
            <person name="Papp T."/>
            <person name="Martin F.M."/>
            <person name="Miettinen O."/>
            <person name="Hibbett D.S."/>
            <person name="Nagy L.G."/>
        </authorList>
    </citation>
    <scope>NUCLEOTIDE SEQUENCE [LARGE SCALE GENOMIC DNA]</scope>
    <source>
        <strain evidence="1 2">NL-1719</strain>
    </source>
</reference>
<keyword evidence="2" id="KW-1185">Reference proteome</keyword>
<sequence>MCTNPLLFLASPFTTDMTPPLYTDQNRLHHNSDNCAGGDCRAFALPRFVFLNDCHEFHAY</sequence>
<proteinExistence type="predicted"/>